<dbReference type="PROSITE" id="PS00086">
    <property type="entry name" value="CYTOCHROME_P450"/>
    <property type="match status" value="1"/>
</dbReference>
<dbReference type="PRINTS" id="PR00359">
    <property type="entry name" value="BP450"/>
</dbReference>
<comment type="pathway">
    <text evidence="1">Antibiotic biosynthesis; vancomycin biosynthesis.</text>
</comment>
<name>A0A840J821_9PSEU</name>
<dbReference type="RefSeq" id="WP_184784088.1">
    <property type="nucleotide sequence ID" value="NZ_JACHMG010000001.1"/>
</dbReference>
<evidence type="ECO:0000256" key="6">
    <source>
        <dbReference type="ARBA" id="ARBA00023004"/>
    </source>
</evidence>
<evidence type="ECO:0000256" key="3">
    <source>
        <dbReference type="ARBA" id="ARBA00022617"/>
    </source>
</evidence>
<evidence type="ECO:0000256" key="8">
    <source>
        <dbReference type="ARBA" id="ARBA00055433"/>
    </source>
</evidence>
<evidence type="ECO:0000313" key="10">
    <source>
        <dbReference type="EMBL" id="MBB4689572.1"/>
    </source>
</evidence>
<comment type="function">
    <text evidence="8">Involved in the coupling of aromatic side chains of the heptapeptide of vancomycin.</text>
</comment>
<dbReference type="GO" id="GO:0005506">
    <property type="term" value="F:iron ion binding"/>
    <property type="evidence" value="ECO:0007669"/>
    <property type="project" value="InterPro"/>
</dbReference>
<dbReference type="EMBL" id="JACHMG010000001">
    <property type="protein sequence ID" value="MBB4689572.1"/>
    <property type="molecule type" value="Genomic_DNA"/>
</dbReference>
<sequence length="395" mass="43098">MASPGDFTDFDHHSNTYENVWSRYEKMRDTCPVAHSDQHGGFWVLTRYDDVKKAARDTEAFSSAQGVRVPNIGGGQSIPLDTDPPVHTEYRRLFTQALTPDRVRELRPFLRGCVDELVDAFFAQGGGDAIADIAVLLPLRVLTEVIGFSEQTVAQLPALTTASWTKIATMSLHEARAEIRNLVEAEIERHRSGDVVDELSRLLDAEVDGRPIEHDELVRVLQSFATAGHETTTNALGGVIHTLAADPALQDLLRAEPELIPGFVEECLRVRSPAQQLGRVTTCEVEIGGRTIPEGERVLLSFAAANHDSSRFAEPDRVDLGRSARGHLAFGWGVHQCVGAALARQELVLLVEKLCALPRIGLAATPESGTTQGGIHLGLRTLPIEFEPVSAGTDR</sequence>
<comment type="similarity">
    <text evidence="2 9">Belongs to the cytochrome P450 family.</text>
</comment>
<gene>
    <name evidence="10" type="ORF">BJY18_007057</name>
</gene>
<dbReference type="InterPro" id="IPR017972">
    <property type="entry name" value="Cyt_P450_CS"/>
</dbReference>
<dbReference type="PRINTS" id="PR00385">
    <property type="entry name" value="P450"/>
</dbReference>
<dbReference type="GO" id="GO:0020037">
    <property type="term" value="F:heme binding"/>
    <property type="evidence" value="ECO:0007669"/>
    <property type="project" value="InterPro"/>
</dbReference>
<keyword evidence="6 9" id="KW-0408">Iron</keyword>
<dbReference type="InterPro" id="IPR036396">
    <property type="entry name" value="Cyt_P450_sf"/>
</dbReference>
<proteinExistence type="inferred from homology"/>
<dbReference type="InterPro" id="IPR002397">
    <property type="entry name" value="Cyt_P450_B"/>
</dbReference>
<dbReference type="PANTHER" id="PTHR46696:SF6">
    <property type="entry name" value="P450, PUTATIVE (EUROFUNG)-RELATED"/>
    <property type="match status" value="1"/>
</dbReference>
<dbReference type="FunFam" id="1.10.630.10:FF:000018">
    <property type="entry name" value="Cytochrome P450 monooxygenase"/>
    <property type="match status" value="1"/>
</dbReference>
<evidence type="ECO:0000256" key="5">
    <source>
        <dbReference type="ARBA" id="ARBA00023002"/>
    </source>
</evidence>
<accession>A0A840J821</accession>
<evidence type="ECO:0000256" key="1">
    <source>
        <dbReference type="ARBA" id="ARBA00004660"/>
    </source>
</evidence>
<evidence type="ECO:0000256" key="4">
    <source>
        <dbReference type="ARBA" id="ARBA00022723"/>
    </source>
</evidence>
<comment type="caution">
    <text evidence="10">The sequence shown here is derived from an EMBL/GenBank/DDBJ whole genome shotgun (WGS) entry which is preliminary data.</text>
</comment>
<dbReference type="Pfam" id="PF00067">
    <property type="entry name" value="p450"/>
    <property type="match status" value="1"/>
</dbReference>
<keyword evidence="3 9" id="KW-0349">Heme</keyword>
<evidence type="ECO:0000256" key="2">
    <source>
        <dbReference type="ARBA" id="ARBA00010617"/>
    </source>
</evidence>
<organism evidence="10 11">
    <name type="scientific">Amycolatopsis jiangsuensis</name>
    <dbReference type="NCBI Taxonomy" id="1181879"/>
    <lineage>
        <taxon>Bacteria</taxon>
        <taxon>Bacillati</taxon>
        <taxon>Actinomycetota</taxon>
        <taxon>Actinomycetes</taxon>
        <taxon>Pseudonocardiales</taxon>
        <taxon>Pseudonocardiaceae</taxon>
        <taxon>Amycolatopsis</taxon>
    </lineage>
</organism>
<keyword evidence="5 9" id="KW-0560">Oxidoreductase</keyword>
<dbReference type="SUPFAM" id="SSF48264">
    <property type="entry name" value="Cytochrome P450"/>
    <property type="match status" value="1"/>
</dbReference>
<protein>
    <submittedName>
        <fullName evidence="10">Cytochrome P450</fullName>
    </submittedName>
</protein>
<dbReference type="Gene3D" id="1.10.630.10">
    <property type="entry name" value="Cytochrome P450"/>
    <property type="match status" value="1"/>
</dbReference>
<reference evidence="10 11" key="1">
    <citation type="submission" date="2020-08" db="EMBL/GenBank/DDBJ databases">
        <title>Sequencing the genomes of 1000 actinobacteria strains.</title>
        <authorList>
            <person name="Klenk H.-P."/>
        </authorList>
    </citation>
    <scope>NUCLEOTIDE SEQUENCE [LARGE SCALE GENOMIC DNA]</scope>
    <source>
        <strain evidence="10 11">DSM 45859</strain>
    </source>
</reference>
<keyword evidence="4 9" id="KW-0479">Metal-binding</keyword>
<evidence type="ECO:0000256" key="9">
    <source>
        <dbReference type="RuleBase" id="RU000461"/>
    </source>
</evidence>
<keyword evidence="7 9" id="KW-0503">Monooxygenase</keyword>
<dbReference type="Proteomes" id="UP000581769">
    <property type="component" value="Unassembled WGS sequence"/>
</dbReference>
<dbReference type="PANTHER" id="PTHR46696">
    <property type="entry name" value="P450, PUTATIVE (EUROFUNG)-RELATED"/>
    <property type="match status" value="1"/>
</dbReference>
<evidence type="ECO:0000313" key="11">
    <source>
        <dbReference type="Proteomes" id="UP000581769"/>
    </source>
</evidence>
<dbReference type="GO" id="GO:0016705">
    <property type="term" value="F:oxidoreductase activity, acting on paired donors, with incorporation or reduction of molecular oxygen"/>
    <property type="evidence" value="ECO:0007669"/>
    <property type="project" value="InterPro"/>
</dbReference>
<dbReference type="InterPro" id="IPR001128">
    <property type="entry name" value="Cyt_P450"/>
</dbReference>
<keyword evidence="11" id="KW-1185">Reference proteome</keyword>
<dbReference type="AlphaFoldDB" id="A0A840J821"/>
<evidence type="ECO:0000256" key="7">
    <source>
        <dbReference type="ARBA" id="ARBA00023033"/>
    </source>
</evidence>
<dbReference type="GO" id="GO:0004497">
    <property type="term" value="F:monooxygenase activity"/>
    <property type="evidence" value="ECO:0007669"/>
    <property type="project" value="UniProtKB-KW"/>
</dbReference>